<proteinExistence type="predicted"/>
<dbReference type="AlphaFoldDB" id="A0A6N4RE19"/>
<dbReference type="Proteomes" id="UP000320948">
    <property type="component" value="Unassembled WGS sequence"/>
</dbReference>
<dbReference type="EMBL" id="VAFM01000001">
    <property type="protein sequence ID" value="TKW61284.1"/>
    <property type="molecule type" value="Genomic_DNA"/>
</dbReference>
<protein>
    <submittedName>
        <fullName evidence="2">Uncharacterized protein</fullName>
    </submittedName>
</protein>
<evidence type="ECO:0000256" key="1">
    <source>
        <dbReference type="SAM" id="SignalP"/>
    </source>
</evidence>
<accession>A0A6N4RE19</accession>
<evidence type="ECO:0000313" key="2">
    <source>
        <dbReference type="EMBL" id="TKW61284.1"/>
    </source>
</evidence>
<organism evidence="2 3">
    <name type="scientific">Blastochloris viridis</name>
    <name type="common">Rhodopseudomonas viridis</name>
    <dbReference type="NCBI Taxonomy" id="1079"/>
    <lineage>
        <taxon>Bacteria</taxon>
        <taxon>Pseudomonadati</taxon>
        <taxon>Pseudomonadota</taxon>
        <taxon>Alphaproteobacteria</taxon>
        <taxon>Hyphomicrobiales</taxon>
        <taxon>Blastochloridaceae</taxon>
        <taxon>Blastochloris</taxon>
    </lineage>
</organism>
<sequence length="106" mass="11062">MKSLILVAFVAATTSQAFAQSSAHTNWGLKTGDGGNAPVERMHVLGDYAGKVNDGAGLTGSLTTIYQETIGVKVEVQQNGDGNQSDVKVDQNGNVSGVQRVKTVKK</sequence>
<feature type="signal peptide" evidence="1">
    <location>
        <begin position="1"/>
        <end position="19"/>
    </location>
</feature>
<gene>
    <name evidence="2" type="ORF">DI628_01245</name>
</gene>
<comment type="caution">
    <text evidence="2">The sequence shown here is derived from an EMBL/GenBank/DDBJ whole genome shotgun (WGS) entry which is preliminary data.</text>
</comment>
<reference evidence="2 3" key="1">
    <citation type="journal article" date="2017" name="Nat. Commun.">
        <title>In situ click chemistry generation of cyclooxygenase-2 inhibitors.</title>
        <authorList>
            <person name="Bhardwaj A."/>
            <person name="Kaur J."/>
            <person name="Wuest M."/>
            <person name="Wuest F."/>
        </authorList>
    </citation>
    <scope>NUCLEOTIDE SEQUENCE [LARGE SCALE GENOMIC DNA]</scope>
    <source>
        <strain evidence="2">S2_018_000_R2_106</strain>
    </source>
</reference>
<keyword evidence="1" id="KW-0732">Signal</keyword>
<evidence type="ECO:0000313" key="3">
    <source>
        <dbReference type="Proteomes" id="UP000320948"/>
    </source>
</evidence>
<name>A0A6N4RE19_BLAVI</name>
<feature type="chain" id="PRO_5027044453" evidence="1">
    <location>
        <begin position="20"/>
        <end position="106"/>
    </location>
</feature>